<organism evidence="3 4">
    <name type="scientific">Centaurea solstitialis</name>
    <name type="common">yellow star-thistle</name>
    <dbReference type="NCBI Taxonomy" id="347529"/>
    <lineage>
        <taxon>Eukaryota</taxon>
        <taxon>Viridiplantae</taxon>
        <taxon>Streptophyta</taxon>
        <taxon>Embryophyta</taxon>
        <taxon>Tracheophyta</taxon>
        <taxon>Spermatophyta</taxon>
        <taxon>Magnoliopsida</taxon>
        <taxon>eudicotyledons</taxon>
        <taxon>Gunneridae</taxon>
        <taxon>Pentapetalae</taxon>
        <taxon>asterids</taxon>
        <taxon>campanulids</taxon>
        <taxon>Asterales</taxon>
        <taxon>Asteraceae</taxon>
        <taxon>Carduoideae</taxon>
        <taxon>Cardueae</taxon>
        <taxon>Centaureinae</taxon>
        <taxon>Centaurea</taxon>
    </lineage>
</organism>
<gene>
    <name evidence="3" type="ORF">OSB04_008036</name>
</gene>
<dbReference type="Pfam" id="PF22917">
    <property type="entry name" value="PRISE"/>
    <property type="match status" value="1"/>
</dbReference>
<dbReference type="AlphaFoldDB" id="A0AA38TYS7"/>
<evidence type="ECO:0000313" key="3">
    <source>
        <dbReference type="EMBL" id="KAJ9562876.1"/>
    </source>
</evidence>
<dbReference type="PANTHER" id="PTHR32487:SF0">
    <property type="entry name" value="3-OXO-DELTA(4,5)-STEROID 5-BETA-REDUCTASE"/>
    <property type="match status" value="1"/>
</dbReference>
<dbReference type="Proteomes" id="UP001172457">
    <property type="component" value="Chromosome 2"/>
</dbReference>
<feature type="domain" description="PRISE-like Rossmann-fold" evidence="2">
    <location>
        <begin position="104"/>
        <end position="258"/>
    </location>
</feature>
<dbReference type="InterPro" id="IPR036291">
    <property type="entry name" value="NAD(P)-bd_dom_sf"/>
</dbReference>
<dbReference type="SUPFAM" id="SSF51735">
    <property type="entry name" value="NAD(P)-binding Rossmann-fold domains"/>
    <property type="match status" value="1"/>
</dbReference>
<accession>A0AA38TYS7</accession>
<dbReference type="GO" id="GO:0006629">
    <property type="term" value="P:lipid metabolic process"/>
    <property type="evidence" value="ECO:0007669"/>
    <property type="project" value="UniProtKB-ARBA"/>
</dbReference>
<comment type="caution">
    <text evidence="3">The sequence shown here is derived from an EMBL/GenBank/DDBJ whole genome shotgun (WGS) entry which is preliminary data.</text>
</comment>
<dbReference type="GO" id="GO:0016627">
    <property type="term" value="F:oxidoreductase activity, acting on the CH-CH group of donors"/>
    <property type="evidence" value="ECO:0007669"/>
    <property type="project" value="UniProtKB-ARBA"/>
</dbReference>
<dbReference type="Gene3D" id="3.40.50.720">
    <property type="entry name" value="NAD(P)-binding Rossmann-like Domain"/>
    <property type="match status" value="1"/>
</dbReference>
<keyword evidence="4" id="KW-1185">Reference proteome</keyword>
<evidence type="ECO:0000313" key="4">
    <source>
        <dbReference type="Proteomes" id="UP001172457"/>
    </source>
</evidence>
<dbReference type="EMBL" id="JARYMX010000002">
    <property type="protein sequence ID" value="KAJ9562876.1"/>
    <property type="molecule type" value="Genomic_DNA"/>
</dbReference>
<dbReference type="PANTHER" id="PTHR32487">
    <property type="entry name" value="3-OXO-DELTA(4,5)-STEROID 5-BETA-REDUCTASE"/>
    <property type="match status" value="1"/>
</dbReference>
<evidence type="ECO:0000256" key="1">
    <source>
        <dbReference type="SAM" id="MobiDB-lite"/>
    </source>
</evidence>
<protein>
    <recommendedName>
        <fullName evidence="2">PRISE-like Rossmann-fold domain-containing protein</fullName>
    </recommendedName>
</protein>
<sequence>MAGKGGAKNVIKGKLEDNNPSRKYQKFALIIGVTGIVGNSLAEILRSTTPPVARGMSTGLLVGHGHRGTPTTPSTTSSATSPTQNKPIQTFDPDRSHPCCATESENCDVNGKMFTNVLNVVIPNAPNLQHICLQTGRRHYMGSFKDGRSHDPPFYEDLPRLDSPKFYYTLEDILFKEVGKKEGLTWSVHRPGLIFGFSPYSMMNILLSLCVYATICKYEGQPLTFLGTKEGWNSYTDASDADLVAEQQIWAVVDPNARTSF</sequence>
<feature type="compositionally biased region" description="Low complexity" evidence="1">
    <location>
        <begin position="69"/>
        <end position="83"/>
    </location>
</feature>
<evidence type="ECO:0000259" key="2">
    <source>
        <dbReference type="Pfam" id="PF22917"/>
    </source>
</evidence>
<proteinExistence type="predicted"/>
<dbReference type="InterPro" id="IPR055222">
    <property type="entry name" value="PRISE-like_Rossmann-fold"/>
</dbReference>
<feature type="region of interest" description="Disordered" evidence="1">
    <location>
        <begin position="61"/>
        <end position="96"/>
    </location>
</feature>
<name>A0AA38TYS7_9ASTR</name>
<reference evidence="3" key="1">
    <citation type="submission" date="2023-03" db="EMBL/GenBank/DDBJ databases">
        <title>Chromosome-scale reference genome and RAD-based genetic map of yellow starthistle (Centaurea solstitialis) reveal putative structural variation and QTLs associated with invader traits.</title>
        <authorList>
            <person name="Reatini B."/>
            <person name="Cang F.A."/>
            <person name="Jiang Q."/>
            <person name="Mckibben M.T.W."/>
            <person name="Barker M.S."/>
            <person name="Rieseberg L.H."/>
            <person name="Dlugosch K.M."/>
        </authorList>
    </citation>
    <scope>NUCLEOTIDE SEQUENCE</scope>
    <source>
        <strain evidence="3">CAN-66</strain>
        <tissue evidence="3">Leaf</tissue>
    </source>
</reference>